<dbReference type="AlphaFoldDB" id="A0A4Y9ZB96"/>
<protein>
    <submittedName>
        <fullName evidence="3">Uncharacterized protein</fullName>
    </submittedName>
</protein>
<feature type="region of interest" description="Disordered" evidence="1">
    <location>
        <begin position="90"/>
        <end position="123"/>
    </location>
</feature>
<evidence type="ECO:0000313" key="4">
    <source>
        <dbReference type="Proteomes" id="UP000298327"/>
    </source>
</evidence>
<accession>A0A4Y9ZB96</accession>
<evidence type="ECO:0000256" key="1">
    <source>
        <dbReference type="SAM" id="MobiDB-lite"/>
    </source>
</evidence>
<keyword evidence="2" id="KW-0732">Signal</keyword>
<comment type="caution">
    <text evidence="3">The sequence shown here is derived from an EMBL/GenBank/DDBJ whole genome shotgun (WGS) entry which is preliminary data.</text>
</comment>
<evidence type="ECO:0000256" key="2">
    <source>
        <dbReference type="SAM" id="SignalP"/>
    </source>
</evidence>
<evidence type="ECO:0000313" key="3">
    <source>
        <dbReference type="EMBL" id="TFY71257.1"/>
    </source>
</evidence>
<feature type="compositionally biased region" description="Polar residues" evidence="1">
    <location>
        <begin position="99"/>
        <end position="115"/>
    </location>
</feature>
<sequence>MRHTLLYLLQAILWAFQPQVLASPLANDGSDSVQVGPRLSGGALFALVCSIISSYISASSRRDINTNPFAPSLRSYHGLISVDAGLGPGVYSPPPPPLQTSNWSDQQQDHASNTVRDGGGCPSRCPEHHDAARLRGHTAQCRMATPLFYG</sequence>
<gene>
    <name evidence="3" type="ORF">EVG20_g1749</name>
</gene>
<feature type="chain" id="PRO_5021226474" evidence="2">
    <location>
        <begin position="23"/>
        <end position="150"/>
    </location>
</feature>
<keyword evidence="4" id="KW-1185">Reference proteome</keyword>
<feature type="signal peptide" evidence="2">
    <location>
        <begin position="1"/>
        <end position="22"/>
    </location>
</feature>
<name>A0A4Y9ZB96_9AGAM</name>
<reference evidence="3 4" key="1">
    <citation type="submission" date="2019-02" db="EMBL/GenBank/DDBJ databases">
        <title>Genome sequencing of the rare red list fungi Dentipellis fragilis.</title>
        <authorList>
            <person name="Buettner E."/>
            <person name="Kellner H."/>
        </authorList>
    </citation>
    <scope>NUCLEOTIDE SEQUENCE [LARGE SCALE GENOMIC DNA]</scope>
    <source>
        <strain evidence="3 4">DSM 105465</strain>
    </source>
</reference>
<dbReference type="Proteomes" id="UP000298327">
    <property type="component" value="Unassembled WGS sequence"/>
</dbReference>
<proteinExistence type="predicted"/>
<organism evidence="3 4">
    <name type="scientific">Dentipellis fragilis</name>
    <dbReference type="NCBI Taxonomy" id="205917"/>
    <lineage>
        <taxon>Eukaryota</taxon>
        <taxon>Fungi</taxon>
        <taxon>Dikarya</taxon>
        <taxon>Basidiomycota</taxon>
        <taxon>Agaricomycotina</taxon>
        <taxon>Agaricomycetes</taxon>
        <taxon>Russulales</taxon>
        <taxon>Hericiaceae</taxon>
        <taxon>Dentipellis</taxon>
    </lineage>
</organism>
<dbReference type="EMBL" id="SEOQ01000059">
    <property type="protein sequence ID" value="TFY71257.1"/>
    <property type="molecule type" value="Genomic_DNA"/>
</dbReference>